<accession>A0ABV6D645</accession>
<evidence type="ECO:0008006" key="3">
    <source>
        <dbReference type="Google" id="ProtNLM"/>
    </source>
</evidence>
<keyword evidence="2" id="KW-1185">Reference proteome</keyword>
<name>A0ABV6D645_9HYPH</name>
<proteinExistence type="predicted"/>
<evidence type="ECO:0000313" key="1">
    <source>
        <dbReference type="EMBL" id="MFC0208124.1"/>
    </source>
</evidence>
<dbReference type="EMBL" id="JBHLXD010000008">
    <property type="protein sequence ID" value="MFC0208124.1"/>
    <property type="molecule type" value="Genomic_DNA"/>
</dbReference>
<reference evidence="1 2" key="1">
    <citation type="submission" date="2024-09" db="EMBL/GenBank/DDBJ databases">
        <authorList>
            <person name="Sun Q."/>
            <person name="Mori K."/>
        </authorList>
    </citation>
    <scope>NUCLEOTIDE SEQUENCE [LARGE SCALE GENOMIC DNA]</scope>
    <source>
        <strain evidence="1 2">CCM 8543</strain>
    </source>
</reference>
<gene>
    <name evidence="1" type="ORF">ACFFJ2_06890</name>
</gene>
<comment type="caution">
    <text evidence="1">The sequence shown here is derived from an EMBL/GenBank/DDBJ whole genome shotgun (WGS) entry which is preliminary data.</text>
</comment>
<dbReference type="SUPFAM" id="SSF52540">
    <property type="entry name" value="P-loop containing nucleoside triphosphate hydrolases"/>
    <property type="match status" value="1"/>
</dbReference>
<protein>
    <recommendedName>
        <fullName evidence="3">Sulfotransferase domain-containing protein</fullName>
    </recommendedName>
</protein>
<dbReference type="Gene3D" id="3.40.50.300">
    <property type="entry name" value="P-loop containing nucleotide triphosphate hydrolases"/>
    <property type="match status" value="1"/>
</dbReference>
<organism evidence="1 2">
    <name type="scientific">Chelativorans intermedius</name>
    <dbReference type="NCBI Taxonomy" id="515947"/>
    <lineage>
        <taxon>Bacteria</taxon>
        <taxon>Pseudomonadati</taxon>
        <taxon>Pseudomonadota</taxon>
        <taxon>Alphaproteobacteria</taxon>
        <taxon>Hyphomicrobiales</taxon>
        <taxon>Phyllobacteriaceae</taxon>
        <taxon>Chelativorans</taxon>
    </lineage>
</organism>
<evidence type="ECO:0000313" key="2">
    <source>
        <dbReference type="Proteomes" id="UP001589755"/>
    </source>
</evidence>
<dbReference type="InterPro" id="IPR027417">
    <property type="entry name" value="P-loop_NTPase"/>
</dbReference>
<dbReference type="RefSeq" id="WP_261519042.1">
    <property type="nucleotide sequence ID" value="NZ_JAODNW010000002.1"/>
</dbReference>
<sequence>MNDIYLHIGFDKTGSTSIQKSLWRNRSRLRQSGILYPESGIESSHHVQLARAVGLSWESGGDKSVFGLLKREIGDWQGDIIISSEHFTHRVKSDSVCRLLDNFSGYKINIIVYLRNQFDWLISLYKESIKWGNEKTLSDWVVGRNFDFSQVISIWEKNVGENNINVRSYDSCINIVSDFYSVVGVDVESDLERSNESFPDVVMEFWRLANASPEKKFGFRDAIELQKKFNHLDWKKIRCWSVPESFISQIDLLEEKNIYLSKKYRKNLFPKSIKEAMSDFLEKDFVSINDI</sequence>
<dbReference type="Proteomes" id="UP001589755">
    <property type="component" value="Unassembled WGS sequence"/>
</dbReference>